<evidence type="ECO:0000313" key="5">
    <source>
        <dbReference type="Proteomes" id="UP001353858"/>
    </source>
</evidence>
<evidence type="ECO:0000259" key="3">
    <source>
        <dbReference type="PROSITE" id="PS51031"/>
    </source>
</evidence>
<gene>
    <name evidence="4" type="ORF">RN001_008398</name>
</gene>
<comment type="caution">
    <text evidence="4">The sequence shown here is derived from an EMBL/GenBank/DDBJ whole genome shotgun (WGS) entry which is preliminary data.</text>
</comment>
<keyword evidence="1" id="KW-0539">Nucleus</keyword>
<dbReference type="InterPro" id="IPR004210">
    <property type="entry name" value="BESS_motif"/>
</dbReference>
<accession>A0AAN7PZ43</accession>
<feature type="region of interest" description="Disordered" evidence="2">
    <location>
        <begin position="26"/>
        <end position="75"/>
    </location>
</feature>
<evidence type="ECO:0000313" key="4">
    <source>
        <dbReference type="EMBL" id="KAK4880252.1"/>
    </source>
</evidence>
<keyword evidence="5" id="KW-1185">Reference proteome</keyword>
<dbReference type="GO" id="GO:0003677">
    <property type="term" value="F:DNA binding"/>
    <property type="evidence" value="ECO:0007669"/>
    <property type="project" value="InterPro"/>
</dbReference>
<dbReference type="AlphaFoldDB" id="A0AAN7PZ43"/>
<evidence type="ECO:0000256" key="1">
    <source>
        <dbReference type="PROSITE-ProRule" id="PRU00371"/>
    </source>
</evidence>
<reference evidence="5" key="1">
    <citation type="submission" date="2023-01" db="EMBL/GenBank/DDBJ databases">
        <title>Key to firefly adult light organ development and bioluminescence: homeobox transcription factors regulate luciferase expression and transportation to peroxisome.</title>
        <authorList>
            <person name="Fu X."/>
        </authorList>
    </citation>
    <scope>NUCLEOTIDE SEQUENCE [LARGE SCALE GENOMIC DNA]</scope>
</reference>
<feature type="domain" description="BESS" evidence="3">
    <location>
        <begin position="122"/>
        <end position="161"/>
    </location>
</feature>
<dbReference type="GO" id="GO:0005634">
    <property type="term" value="C:nucleus"/>
    <property type="evidence" value="ECO:0007669"/>
    <property type="project" value="UniProtKB-SubCell"/>
</dbReference>
<comment type="subcellular location">
    <subcellularLocation>
        <location evidence="1">Nucleus</location>
    </subcellularLocation>
</comment>
<dbReference type="EMBL" id="JARPUR010000003">
    <property type="protein sequence ID" value="KAK4880252.1"/>
    <property type="molecule type" value="Genomic_DNA"/>
</dbReference>
<organism evidence="4 5">
    <name type="scientific">Aquatica leii</name>
    <dbReference type="NCBI Taxonomy" id="1421715"/>
    <lineage>
        <taxon>Eukaryota</taxon>
        <taxon>Metazoa</taxon>
        <taxon>Ecdysozoa</taxon>
        <taxon>Arthropoda</taxon>
        <taxon>Hexapoda</taxon>
        <taxon>Insecta</taxon>
        <taxon>Pterygota</taxon>
        <taxon>Neoptera</taxon>
        <taxon>Endopterygota</taxon>
        <taxon>Coleoptera</taxon>
        <taxon>Polyphaga</taxon>
        <taxon>Elateriformia</taxon>
        <taxon>Elateroidea</taxon>
        <taxon>Lampyridae</taxon>
        <taxon>Luciolinae</taxon>
        <taxon>Aquatica</taxon>
    </lineage>
</organism>
<feature type="compositionally biased region" description="Acidic residues" evidence="2">
    <location>
        <begin position="66"/>
        <end position="75"/>
    </location>
</feature>
<name>A0AAN7PZ43_9COLE</name>
<feature type="compositionally biased region" description="Polar residues" evidence="2">
    <location>
        <begin position="31"/>
        <end position="40"/>
    </location>
</feature>
<proteinExistence type="predicted"/>
<sequence>MAATCEVDTELLIGAVQEERCIWDSSDERGNANNKFQQPTGRKETGCRTETNYDNNDDTLTGTAGEDSEDHSESEDAVNALLTAEIVSKVNERNFQRKKRRRNDDIDEKLISLLHDAKNEEDDDDRAFVTSLLPILKFFDEGQKLQFRAEVLRIMLEIKQIPQIDLGKLHKDLFIPPLLLLHQHRHLLVRIRTKHIIS</sequence>
<feature type="compositionally biased region" description="Polar residues" evidence="2">
    <location>
        <begin position="48"/>
        <end position="62"/>
    </location>
</feature>
<dbReference type="PROSITE" id="PS51031">
    <property type="entry name" value="BESS"/>
    <property type="match status" value="1"/>
</dbReference>
<protein>
    <recommendedName>
        <fullName evidence="3">BESS domain-containing protein</fullName>
    </recommendedName>
</protein>
<evidence type="ECO:0000256" key="2">
    <source>
        <dbReference type="SAM" id="MobiDB-lite"/>
    </source>
</evidence>
<dbReference type="Proteomes" id="UP001353858">
    <property type="component" value="Unassembled WGS sequence"/>
</dbReference>